<dbReference type="InterPro" id="IPR053157">
    <property type="entry name" value="Sterol_Uptake_Regulator"/>
</dbReference>
<name>A0A6A5XIC4_9PLEO</name>
<dbReference type="RefSeq" id="XP_033380403.1">
    <property type="nucleotide sequence ID" value="XM_033534103.1"/>
</dbReference>
<dbReference type="Pfam" id="PF11951">
    <property type="entry name" value="Fungal_trans_2"/>
    <property type="match status" value="1"/>
</dbReference>
<evidence type="ECO:0000313" key="5">
    <source>
        <dbReference type="EMBL" id="KAF2012064.1"/>
    </source>
</evidence>
<dbReference type="Gene3D" id="4.10.240.10">
    <property type="entry name" value="Zn(2)-C6 fungal-type DNA-binding domain"/>
    <property type="match status" value="1"/>
</dbReference>
<evidence type="ECO:0000256" key="2">
    <source>
        <dbReference type="SAM" id="MobiDB-lite"/>
    </source>
</evidence>
<evidence type="ECO:0000259" key="4">
    <source>
        <dbReference type="PROSITE" id="PS50048"/>
    </source>
</evidence>
<dbReference type="OrthoDB" id="4937900at2759"/>
<dbReference type="PANTHER" id="PTHR47784">
    <property type="entry name" value="STEROL UPTAKE CONTROL PROTEIN 2"/>
    <property type="match status" value="1"/>
</dbReference>
<protein>
    <recommendedName>
        <fullName evidence="4">Zn(2)-C6 fungal-type domain-containing protein</fullName>
    </recommendedName>
</protein>
<keyword evidence="1" id="KW-0539">Nucleus</keyword>
<dbReference type="InterPro" id="IPR021858">
    <property type="entry name" value="Fun_TF"/>
</dbReference>
<keyword evidence="3" id="KW-0812">Transmembrane</keyword>
<evidence type="ECO:0000256" key="1">
    <source>
        <dbReference type="ARBA" id="ARBA00023242"/>
    </source>
</evidence>
<dbReference type="GeneID" id="54291500"/>
<keyword evidence="6" id="KW-1185">Reference proteome</keyword>
<feature type="compositionally biased region" description="Low complexity" evidence="2">
    <location>
        <begin position="52"/>
        <end position="72"/>
    </location>
</feature>
<reference evidence="5" key="1">
    <citation type="journal article" date="2020" name="Stud. Mycol.">
        <title>101 Dothideomycetes genomes: a test case for predicting lifestyles and emergence of pathogens.</title>
        <authorList>
            <person name="Haridas S."/>
            <person name="Albert R."/>
            <person name="Binder M."/>
            <person name="Bloem J."/>
            <person name="Labutti K."/>
            <person name="Salamov A."/>
            <person name="Andreopoulos B."/>
            <person name="Baker S."/>
            <person name="Barry K."/>
            <person name="Bills G."/>
            <person name="Bluhm B."/>
            <person name="Cannon C."/>
            <person name="Castanera R."/>
            <person name="Culley D."/>
            <person name="Daum C."/>
            <person name="Ezra D."/>
            <person name="Gonzalez J."/>
            <person name="Henrissat B."/>
            <person name="Kuo A."/>
            <person name="Liang C."/>
            <person name="Lipzen A."/>
            <person name="Lutzoni F."/>
            <person name="Magnuson J."/>
            <person name="Mondo S."/>
            <person name="Nolan M."/>
            <person name="Ohm R."/>
            <person name="Pangilinan J."/>
            <person name="Park H.-J."/>
            <person name="Ramirez L."/>
            <person name="Alfaro M."/>
            <person name="Sun H."/>
            <person name="Tritt A."/>
            <person name="Yoshinaga Y."/>
            <person name="Zwiers L.-H."/>
            <person name="Turgeon B."/>
            <person name="Goodwin S."/>
            <person name="Spatafora J."/>
            <person name="Crous P."/>
            <person name="Grigoriev I."/>
        </authorList>
    </citation>
    <scope>NUCLEOTIDE SEQUENCE</scope>
    <source>
        <strain evidence="5">CBS 175.79</strain>
    </source>
</reference>
<accession>A0A6A5XIC4</accession>
<dbReference type="AlphaFoldDB" id="A0A6A5XIC4"/>
<keyword evidence="3" id="KW-1133">Transmembrane helix</keyword>
<dbReference type="Pfam" id="PF00172">
    <property type="entry name" value="Zn_clus"/>
    <property type="match status" value="1"/>
</dbReference>
<dbReference type="GO" id="GO:0001228">
    <property type="term" value="F:DNA-binding transcription activator activity, RNA polymerase II-specific"/>
    <property type="evidence" value="ECO:0007669"/>
    <property type="project" value="TreeGrafter"/>
</dbReference>
<dbReference type="CDD" id="cd00067">
    <property type="entry name" value="GAL4"/>
    <property type="match status" value="1"/>
</dbReference>
<dbReference type="SUPFAM" id="SSF57701">
    <property type="entry name" value="Zn2/Cys6 DNA-binding domain"/>
    <property type="match status" value="1"/>
</dbReference>
<feature type="region of interest" description="Disordered" evidence="2">
    <location>
        <begin position="52"/>
        <end position="74"/>
    </location>
</feature>
<feature type="transmembrane region" description="Helical" evidence="3">
    <location>
        <begin position="212"/>
        <end position="230"/>
    </location>
</feature>
<dbReference type="InterPro" id="IPR001138">
    <property type="entry name" value="Zn2Cys6_DnaBD"/>
</dbReference>
<dbReference type="Proteomes" id="UP000799778">
    <property type="component" value="Unassembled WGS sequence"/>
</dbReference>
<dbReference type="GO" id="GO:0008270">
    <property type="term" value="F:zinc ion binding"/>
    <property type="evidence" value="ECO:0007669"/>
    <property type="project" value="InterPro"/>
</dbReference>
<evidence type="ECO:0000256" key="3">
    <source>
        <dbReference type="SAM" id="Phobius"/>
    </source>
</evidence>
<dbReference type="EMBL" id="ML978073">
    <property type="protein sequence ID" value="KAF2012064.1"/>
    <property type="molecule type" value="Genomic_DNA"/>
</dbReference>
<feature type="domain" description="Zn(2)-C6 fungal-type" evidence="4">
    <location>
        <begin position="13"/>
        <end position="43"/>
    </location>
</feature>
<dbReference type="PANTHER" id="PTHR47784:SF5">
    <property type="entry name" value="STEROL UPTAKE CONTROL PROTEIN 2"/>
    <property type="match status" value="1"/>
</dbReference>
<dbReference type="PROSITE" id="PS50048">
    <property type="entry name" value="ZN2_CY6_FUNGAL_2"/>
    <property type="match status" value="1"/>
</dbReference>
<dbReference type="InterPro" id="IPR036864">
    <property type="entry name" value="Zn2-C6_fun-type_DNA-bd_sf"/>
</dbReference>
<evidence type="ECO:0000313" key="6">
    <source>
        <dbReference type="Proteomes" id="UP000799778"/>
    </source>
</evidence>
<dbReference type="PROSITE" id="PS00463">
    <property type="entry name" value="ZN2_CY6_FUNGAL_1"/>
    <property type="match status" value="1"/>
</dbReference>
<sequence length="486" mass="54596">MATRRHHRKSRGGCVACKKKHIKCDERRPQCLNCFKRSISCTYIDAPSPSYPSSTYPSPIEDSQEPQPSSSSKRARVYSAEDLELLHHYCAKANASVSQSIGLSAERGLFELPKLAFESDYVLHAIIGLAALHRAHLEGETGQISDCDFTALAADHVNAALPSYRSALQNITESNCASLLMFASLLSLYVFASSNNGLNPFQKNTQSAKHGSGLSLVSWLGLIVGGMTAIRPWYWHILHNTEYGPCLQTQLWTIQKKPESPLQIHRDGILAGLERLWSEDRRLLSPGSDINSQHPWQRKLSPEQRTKLSTILEALRKAYLWITFVSPGSTDPADPGLDPNEPSAHENQQNKLSNYQSALPMFITMDPELTTYKGSRVQASPIELSAILQFLHSLDGEFEQLLHDKHPYALVILAYYSVLLKQKDVWWIRGVGDDMFAWISEELADEHNIELFGEDLTNWINWPRSVFVHEFDSRVDAGNIEVDLSL</sequence>
<keyword evidence="3" id="KW-0472">Membrane</keyword>
<proteinExistence type="predicted"/>
<gene>
    <name evidence="5" type="ORF">BU24DRAFT_495146</name>
</gene>
<organism evidence="5 6">
    <name type="scientific">Aaosphaeria arxii CBS 175.79</name>
    <dbReference type="NCBI Taxonomy" id="1450172"/>
    <lineage>
        <taxon>Eukaryota</taxon>
        <taxon>Fungi</taxon>
        <taxon>Dikarya</taxon>
        <taxon>Ascomycota</taxon>
        <taxon>Pezizomycotina</taxon>
        <taxon>Dothideomycetes</taxon>
        <taxon>Pleosporomycetidae</taxon>
        <taxon>Pleosporales</taxon>
        <taxon>Pleosporales incertae sedis</taxon>
        <taxon>Aaosphaeria</taxon>
    </lineage>
</organism>
<dbReference type="SMART" id="SM00066">
    <property type="entry name" value="GAL4"/>
    <property type="match status" value="1"/>
</dbReference>